<dbReference type="Proteomes" id="UP000008177">
    <property type="component" value="Unplaced contigs"/>
</dbReference>
<dbReference type="InParanoid" id="G2YZ37"/>
<evidence type="ECO:0000313" key="2">
    <source>
        <dbReference type="Proteomes" id="UP000008177"/>
    </source>
</evidence>
<protein>
    <submittedName>
        <fullName evidence="1">Uncharacterized protein</fullName>
    </submittedName>
</protein>
<dbReference type="AlphaFoldDB" id="G2YZ37"/>
<name>G2YZ37_BOTF4</name>
<dbReference type="EMBL" id="FQ790362">
    <property type="protein sequence ID" value="CCD56885.1"/>
    <property type="molecule type" value="Genomic_DNA"/>
</dbReference>
<accession>G2YZ37</accession>
<organism evidence="1 2">
    <name type="scientific">Botryotinia fuckeliana (strain T4)</name>
    <name type="common">Noble rot fungus</name>
    <name type="synonym">Botrytis cinerea</name>
    <dbReference type="NCBI Taxonomy" id="999810"/>
    <lineage>
        <taxon>Eukaryota</taxon>
        <taxon>Fungi</taxon>
        <taxon>Dikarya</taxon>
        <taxon>Ascomycota</taxon>
        <taxon>Pezizomycotina</taxon>
        <taxon>Leotiomycetes</taxon>
        <taxon>Helotiales</taxon>
        <taxon>Sclerotiniaceae</taxon>
        <taxon>Botrytis</taxon>
    </lineage>
</organism>
<dbReference type="HOGENOM" id="CLU_3224491_0_0_1"/>
<sequence length="44" mass="5142">MGIEFGKSPDTIPRTIFKLRYWSPSRTVYGRVWRAQNGISLQLD</sequence>
<proteinExistence type="predicted"/>
<gene>
    <name evidence="1" type="ORF">BofuT4_uP141470.1</name>
</gene>
<reference evidence="2" key="1">
    <citation type="journal article" date="2011" name="PLoS Genet.">
        <title>Genomic analysis of the necrotrophic fungal pathogens Sclerotinia sclerotiorum and Botrytis cinerea.</title>
        <authorList>
            <person name="Amselem J."/>
            <person name="Cuomo C.A."/>
            <person name="van Kan J.A."/>
            <person name="Viaud M."/>
            <person name="Benito E.P."/>
            <person name="Couloux A."/>
            <person name="Coutinho P.M."/>
            <person name="de Vries R.P."/>
            <person name="Dyer P.S."/>
            <person name="Fillinger S."/>
            <person name="Fournier E."/>
            <person name="Gout L."/>
            <person name="Hahn M."/>
            <person name="Kohn L."/>
            <person name="Lapalu N."/>
            <person name="Plummer K.M."/>
            <person name="Pradier J.M."/>
            <person name="Quevillon E."/>
            <person name="Sharon A."/>
            <person name="Simon A."/>
            <person name="ten Have A."/>
            <person name="Tudzynski B."/>
            <person name="Tudzynski P."/>
            <person name="Wincker P."/>
            <person name="Andrew M."/>
            <person name="Anthouard V."/>
            <person name="Beever R.E."/>
            <person name="Beffa R."/>
            <person name="Benoit I."/>
            <person name="Bouzid O."/>
            <person name="Brault B."/>
            <person name="Chen Z."/>
            <person name="Choquer M."/>
            <person name="Collemare J."/>
            <person name="Cotton P."/>
            <person name="Danchin E.G."/>
            <person name="Da Silva C."/>
            <person name="Gautier A."/>
            <person name="Giraud C."/>
            <person name="Giraud T."/>
            <person name="Gonzalez C."/>
            <person name="Grossetete S."/>
            <person name="Guldener U."/>
            <person name="Henrissat B."/>
            <person name="Howlett B.J."/>
            <person name="Kodira C."/>
            <person name="Kretschmer M."/>
            <person name="Lappartient A."/>
            <person name="Leroch M."/>
            <person name="Levis C."/>
            <person name="Mauceli E."/>
            <person name="Neuveglise C."/>
            <person name="Oeser B."/>
            <person name="Pearson M."/>
            <person name="Poulain J."/>
            <person name="Poussereau N."/>
            <person name="Quesneville H."/>
            <person name="Rascle C."/>
            <person name="Schumacher J."/>
            <person name="Segurens B."/>
            <person name="Sexton A."/>
            <person name="Silva E."/>
            <person name="Sirven C."/>
            <person name="Soanes D.M."/>
            <person name="Talbot N.J."/>
            <person name="Templeton M."/>
            <person name="Yandava C."/>
            <person name="Yarden O."/>
            <person name="Zeng Q."/>
            <person name="Rollins J.A."/>
            <person name="Lebrun M.H."/>
            <person name="Dickman M."/>
        </authorList>
    </citation>
    <scope>NUCLEOTIDE SEQUENCE [LARGE SCALE GENOMIC DNA]</scope>
    <source>
        <strain evidence="2">T4</strain>
    </source>
</reference>
<evidence type="ECO:0000313" key="1">
    <source>
        <dbReference type="EMBL" id="CCD56885.1"/>
    </source>
</evidence>